<evidence type="ECO:0000313" key="1">
    <source>
        <dbReference type="EMBL" id="MBK1668496.1"/>
    </source>
</evidence>
<reference evidence="1 2" key="1">
    <citation type="journal article" date="2020" name="Microorganisms">
        <title>Osmotic Adaptation and Compatible Solute Biosynthesis of Phototrophic Bacteria as Revealed from Genome Analyses.</title>
        <authorList>
            <person name="Imhoff J.F."/>
            <person name="Rahn T."/>
            <person name="Kunzel S."/>
            <person name="Keller A."/>
            <person name="Neulinger S.C."/>
        </authorList>
    </citation>
    <scope>NUCLEOTIDE SEQUENCE [LARGE SCALE GENOMIC DNA]</scope>
    <source>
        <strain evidence="1 2">DSM 9895</strain>
    </source>
</reference>
<evidence type="ECO:0008006" key="3">
    <source>
        <dbReference type="Google" id="ProtNLM"/>
    </source>
</evidence>
<name>A0ABS1DEX3_9PROT</name>
<gene>
    <name evidence="1" type="ORF">CKO28_10670</name>
</gene>
<dbReference type="EMBL" id="NRRL01000024">
    <property type="protein sequence ID" value="MBK1668496.1"/>
    <property type="molecule type" value="Genomic_DNA"/>
</dbReference>
<proteinExistence type="predicted"/>
<organism evidence="1 2">
    <name type="scientific">Rhodovibrio sodomensis</name>
    <dbReference type="NCBI Taxonomy" id="1088"/>
    <lineage>
        <taxon>Bacteria</taxon>
        <taxon>Pseudomonadati</taxon>
        <taxon>Pseudomonadota</taxon>
        <taxon>Alphaproteobacteria</taxon>
        <taxon>Rhodospirillales</taxon>
        <taxon>Rhodovibrionaceae</taxon>
        <taxon>Rhodovibrio</taxon>
    </lineage>
</organism>
<comment type="caution">
    <text evidence="1">The sequence shown here is derived from an EMBL/GenBank/DDBJ whole genome shotgun (WGS) entry which is preliminary data.</text>
</comment>
<accession>A0ABS1DEX3</accession>
<protein>
    <recommendedName>
        <fullName evidence="3">DUF945 domain-containing protein</fullName>
    </recommendedName>
</protein>
<evidence type="ECO:0000313" key="2">
    <source>
        <dbReference type="Proteomes" id="UP001296873"/>
    </source>
</evidence>
<dbReference type="Proteomes" id="UP001296873">
    <property type="component" value="Unassembled WGS sequence"/>
</dbReference>
<sequence length="464" mass="50077">MRKAIAAAGVLGLLVVAGGLGFEAYADRQIKQALDAWRAELPAGTELSYGRIEAAGADGAVLHAVRFRTDRMPQPVAVRAERLRIEEVTFDGDLLRRVGQFDFQDAVVESLGGTLRVADGDGRDVGFTDDYRVRAVGEARLSDLDVADAQGTASAERVTLLGLDAGRLRRLEIQALAVAQRAQGAGGAIRRVLVDRLRVRDADVDDLRRLNGRTAAPDPAQVVAALRGDGIGQIGLNGLEVIEQGRRIAALQAMQLSLATPKDGAITFDMSYTGGYADASHPRAGYPMLAALGYQELRGDGGLRLSYHPEAGSFALERLEMDLSEVAQLSLTGRVVGIPAVAELAQQLERDPRALQAQAALQGFTLRLQNRGVASRLVEMRAQRTGQSPETVRRNQAQMIRQTAREMQLAELGEPIARFVEQAGTLTLTAKPSRPVTFREIRQLGLGEPQRLRETLNLQAARGD</sequence>
<dbReference type="RefSeq" id="WP_200340804.1">
    <property type="nucleotide sequence ID" value="NZ_NRRL01000024.1"/>
</dbReference>
<keyword evidence="2" id="KW-1185">Reference proteome</keyword>